<name>A0A979FRL6_HYAAZ</name>
<dbReference type="AlphaFoldDB" id="A0A979FRL6"/>
<gene>
    <name evidence="3" type="primary">LOC108670338</name>
</gene>
<dbReference type="GeneID" id="108670338"/>
<sequence length="241" mass="24260">MAPSSLEADAQSPVAEVSVDNIKDEFEDGIVDVDVKEEPFSYDDEALEPLSPRGLLVPPLPCVPCKREAPMEAPDGHDVPLCYLLITDGAEGQVGGIAMAPDGHDVPLCYLLITDGAEGQVGGVAMAPDGHDVPLCYLLITDGAEGQVGGIAMASDGHDVPLCYLLITDGAEGQSSGKSSTAGGAAAAAGGSGKSSTAGGAAAAAGGSGDVFKSSSPRLLPTRLHQFPGGETTFWAPYPGP</sequence>
<organism evidence="2 3">
    <name type="scientific">Hyalella azteca</name>
    <name type="common">Amphipod</name>
    <dbReference type="NCBI Taxonomy" id="294128"/>
    <lineage>
        <taxon>Eukaryota</taxon>
        <taxon>Metazoa</taxon>
        <taxon>Ecdysozoa</taxon>
        <taxon>Arthropoda</taxon>
        <taxon>Crustacea</taxon>
        <taxon>Multicrustacea</taxon>
        <taxon>Malacostraca</taxon>
        <taxon>Eumalacostraca</taxon>
        <taxon>Peracarida</taxon>
        <taxon>Amphipoda</taxon>
        <taxon>Senticaudata</taxon>
        <taxon>Talitrida</taxon>
        <taxon>Talitroidea</taxon>
        <taxon>Hyalellidae</taxon>
        <taxon>Hyalella</taxon>
    </lineage>
</organism>
<reference evidence="3" key="1">
    <citation type="submission" date="2025-08" db="UniProtKB">
        <authorList>
            <consortium name="RefSeq"/>
        </authorList>
    </citation>
    <scope>IDENTIFICATION</scope>
    <source>
        <tissue evidence="3">Whole organism</tissue>
    </source>
</reference>
<evidence type="ECO:0000256" key="1">
    <source>
        <dbReference type="SAM" id="MobiDB-lite"/>
    </source>
</evidence>
<feature type="compositionally biased region" description="Low complexity" evidence="1">
    <location>
        <begin position="175"/>
        <end position="205"/>
    </location>
</feature>
<dbReference type="KEGG" id="hazt:108670338"/>
<protein>
    <submittedName>
        <fullName evidence="3">Uncharacterized protein LOC108670338</fullName>
    </submittedName>
</protein>
<dbReference type="Proteomes" id="UP000694843">
    <property type="component" value="Unplaced"/>
</dbReference>
<keyword evidence="2" id="KW-1185">Reference proteome</keyword>
<accession>A0A979FRL6</accession>
<evidence type="ECO:0000313" key="2">
    <source>
        <dbReference type="Proteomes" id="UP000694843"/>
    </source>
</evidence>
<proteinExistence type="predicted"/>
<dbReference type="RefSeq" id="XP_047739779.1">
    <property type="nucleotide sequence ID" value="XM_047883823.1"/>
</dbReference>
<evidence type="ECO:0000313" key="3">
    <source>
        <dbReference type="RefSeq" id="XP_047739779.1"/>
    </source>
</evidence>
<feature type="region of interest" description="Disordered" evidence="1">
    <location>
        <begin position="175"/>
        <end position="241"/>
    </location>
</feature>